<keyword evidence="3 7" id="KW-0238">DNA-binding</keyword>
<accession>A0A1H1V645</accession>
<dbReference type="PANTHER" id="PTHR30346">
    <property type="entry name" value="TRANSCRIPTIONAL DUAL REGULATOR HCAR-RELATED"/>
    <property type="match status" value="1"/>
</dbReference>
<dbReference type="InterPro" id="IPR036388">
    <property type="entry name" value="WH-like_DNA-bd_sf"/>
</dbReference>
<dbReference type="PROSITE" id="PS50931">
    <property type="entry name" value="HTH_LYSR"/>
    <property type="match status" value="1"/>
</dbReference>
<dbReference type="EMBL" id="LT629739">
    <property type="protein sequence ID" value="SDS80173.1"/>
    <property type="molecule type" value="Genomic_DNA"/>
</dbReference>
<name>A0A1H1V645_BRESA</name>
<dbReference type="Proteomes" id="UP000199700">
    <property type="component" value="Chromosome"/>
</dbReference>
<gene>
    <name evidence="7" type="ORF">SAMN04489751_2905</name>
</gene>
<dbReference type="GO" id="GO:0032993">
    <property type="term" value="C:protein-DNA complex"/>
    <property type="evidence" value="ECO:0007669"/>
    <property type="project" value="TreeGrafter"/>
</dbReference>
<evidence type="ECO:0000256" key="4">
    <source>
        <dbReference type="ARBA" id="ARBA00023163"/>
    </source>
</evidence>
<protein>
    <submittedName>
        <fullName evidence="7">DNA-binding transcriptional regulator, LysR family</fullName>
    </submittedName>
</protein>
<reference evidence="7" key="1">
    <citation type="submission" date="2016-10" db="EMBL/GenBank/DDBJ databases">
        <authorList>
            <person name="Varghese N."/>
            <person name="Submissions S."/>
        </authorList>
    </citation>
    <scope>NUCLEOTIDE SEQUENCE [LARGE SCALE GENOMIC DNA]</scope>
    <source>
        <strain evidence="7">DSM 22082</strain>
    </source>
</reference>
<evidence type="ECO:0000256" key="3">
    <source>
        <dbReference type="ARBA" id="ARBA00023125"/>
    </source>
</evidence>
<evidence type="ECO:0000256" key="5">
    <source>
        <dbReference type="SAM" id="MobiDB-lite"/>
    </source>
</evidence>
<keyword evidence="4" id="KW-0804">Transcription</keyword>
<keyword evidence="8" id="KW-1185">Reference proteome</keyword>
<dbReference type="InterPro" id="IPR036390">
    <property type="entry name" value="WH_DNA-bd_sf"/>
</dbReference>
<dbReference type="GO" id="GO:0003700">
    <property type="term" value="F:DNA-binding transcription factor activity"/>
    <property type="evidence" value="ECO:0007669"/>
    <property type="project" value="InterPro"/>
</dbReference>
<dbReference type="SUPFAM" id="SSF46785">
    <property type="entry name" value="Winged helix' DNA-binding domain"/>
    <property type="match status" value="1"/>
</dbReference>
<dbReference type="Gene3D" id="1.10.10.10">
    <property type="entry name" value="Winged helix-like DNA-binding domain superfamily/Winged helix DNA-binding domain"/>
    <property type="match status" value="1"/>
</dbReference>
<dbReference type="Pfam" id="PF00126">
    <property type="entry name" value="HTH_1"/>
    <property type="match status" value="1"/>
</dbReference>
<proteinExistence type="inferred from homology"/>
<dbReference type="STRING" id="629680.SAMN04489751_2905"/>
<feature type="domain" description="HTH lysR-type" evidence="6">
    <location>
        <begin position="21"/>
        <end position="78"/>
    </location>
</feature>
<dbReference type="PANTHER" id="PTHR30346:SF0">
    <property type="entry name" value="HCA OPERON TRANSCRIPTIONAL ACTIVATOR HCAR"/>
    <property type="match status" value="1"/>
</dbReference>
<evidence type="ECO:0000256" key="1">
    <source>
        <dbReference type="ARBA" id="ARBA00009437"/>
    </source>
</evidence>
<dbReference type="InterPro" id="IPR000847">
    <property type="entry name" value="LysR_HTH_N"/>
</dbReference>
<feature type="region of interest" description="Disordered" evidence="5">
    <location>
        <begin position="312"/>
        <end position="359"/>
    </location>
</feature>
<evidence type="ECO:0000313" key="8">
    <source>
        <dbReference type="Proteomes" id="UP000199700"/>
    </source>
</evidence>
<comment type="similarity">
    <text evidence="1">Belongs to the LysR transcriptional regulatory family.</text>
</comment>
<evidence type="ECO:0000256" key="2">
    <source>
        <dbReference type="ARBA" id="ARBA00023015"/>
    </source>
</evidence>
<organism evidence="7 8">
    <name type="scientific">Brevibacterium sandarakinum</name>
    <dbReference type="NCBI Taxonomy" id="629680"/>
    <lineage>
        <taxon>Bacteria</taxon>
        <taxon>Bacillati</taxon>
        <taxon>Actinomycetota</taxon>
        <taxon>Actinomycetes</taxon>
        <taxon>Micrococcales</taxon>
        <taxon>Brevibacteriaceae</taxon>
        <taxon>Brevibacterium</taxon>
    </lineage>
</organism>
<evidence type="ECO:0000313" key="7">
    <source>
        <dbReference type="EMBL" id="SDS80173.1"/>
    </source>
</evidence>
<dbReference type="AlphaFoldDB" id="A0A1H1V645"/>
<sequence length="359" mass="37354">MQSKTVLEVCISKVHIMVTMDLIEACRTFTAVSELGSMTLGAAATGAPQPVASRRIAGLEKQLGARLFDRSGRGVSLTPFGQDMLASARRLVDLADTMMLDADRAKLRPVSLSVPPSCTTRNLAVLTASANSAGLSIDIRSAPPARRIDDLSGRRVRAVLKAVPEAEGAWYVPLGCAHRGPLTGPVRLAELRKARSQVTGHGPRLSGKRLRLLIEDDVPHVRDRIRRAAESMGLLPYQVVADSSDPAAVAAVLGDGDLLLCSDAEAEDLGLNWQPLLEPAVSRGYTLAATSGDDAEALGAFSEEIADCLGGVPAGTRSGDGSEDATGRNVPARATGRDVPAGTPGGIAGAEMHGDGSAK</sequence>
<evidence type="ECO:0000259" key="6">
    <source>
        <dbReference type="PROSITE" id="PS50931"/>
    </source>
</evidence>
<keyword evidence="2" id="KW-0805">Transcription regulation</keyword>
<dbReference type="GO" id="GO:0003677">
    <property type="term" value="F:DNA binding"/>
    <property type="evidence" value="ECO:0007669"/>
    <property type="project" value="UniProtKB-KW"/>
</dbReference>